<dbReference type="SUPFAM" id="SSF52540">
    <property type="entry name" value="P-loop containing nucleoside triphosphate hydrolases"/>
    <property type="match status" value="1"/>
</dbReference>
<evidence type="ECO:0000313" key="6">
    <source>
        <dbReference type="EMBL" id="RAW12535.1"/>
    </source>
</evidence>
<dbReference type="InterPro" id="IPR019734">
    <property type="entry name" value="TPR_rpt"/>
</dbReference>
<dbReference type="SMART" id="SM00862">
    <property type="entry name" value="Trans_reg_C"/>
    <property type="match status" value="1"/>
</dbReference>
<dbReference type="Pfam" id="PF00486">
    <property type="entry name" value="Trans_reg_C"/>
    <property type="match status" value="1"/>
</dbReference>
<accession>A0A329QJI5</accession>
<feature type="domain" description="OmpR/PhoB-type" evidence="5">
    <location>
        <begin position="1"/>
        <end position="96"/>
    </location>
</feature>
<dbReference type="InterPro" id="IPR027417">
    <property type="entry name" value="P-loop_NTPase"/>
</dbReference>
<dbReference type="InterPro" id="IPR058852">
    <property type="entry name" value="HTH_77"/>
</dbReference>
<dbReference type="Pfam" id="PF13191">
    <property type="entry name" value="AAA_16"/>
    <property type="match status" value="1"/>
</dbReference>
<name>A0A329QJI5_9ACTN</name>
<comment type="caution">
    <text evidence="6">The sequence shown here is derived from an EMBL/GenBank/DDBJ whole genome shotgun (WGS) entry which is preliminary data.</text>
</comment>
<dbReference type="CDD" id="cd15831">
    <property type="entry name" value="BTAD"/>
    <property type="match status" value="1"/>
</dbReference>
<dbReference type="InterPro" id="IPR036388">
    <property type="entry name" value="WH-like_DNA-bd_sf"/>
</dbReference>
<dbReference type="SUPFAM" id="SSF48452">
    <property type="entry name" value="TPR-like"/>
    <property type="match status" value="2"/>
</dbReference>
<dbReference type="PANTHER" id="PTHR47691">
    <property type="entry name" value="REGULATOR-RELATED"/>
    <property type="match status" value="1"/>
</dbReference>
<dbReference type="GO" id="GO:0003677">
    <property type="term" value="F:DNA binding"/>
    <property type="evidence" value="ECO:0007669"/>
    <property type="project" value="UniProtKB-UniRule"/>
</dbReference>
<dbReference type="InterPro" id="IPR003593">
    <property type="entry name" value="AAA+_ATPase"/>
</dbReference>
<gene>
    <name evidence="6" type="ORF">DPM12_14155</name>
</gene>
<keyword evidence="7" id="KW-1185">Reference proteome</keyword>
<dbReference type="SMART" id="SM00028">
    <property type="entry name" value="TPR"/>
    <property type="match status" value="2"/>
</dbReference>
<evidence type="ECO:0000256" key="2">
    <source>
        <dbReference type="ARBA" id="ARBA00023125"/>
    </source>
</evidence>
<dbReference type="PRINTS" id="PR00364">
    <property type="entry name" value="DISEASERSIST"/>
</dbReference>
<dbReference type="InterPro" id="IPR016032">
    <property type="entry name" value="Sig_transdc_resp-reg_C-effctor"/>
</dbReference>
<dbReference type="AlphaFoldDB" id="A0A329QJI5"/>
<dbReference type="OrthoDB" id="33864at2"/>
<evidence type="ECO:0000313" key="7">
    <source>
        <dbReference type="Proteomes" id="UP000250462"/>
    </source>
</evidence>
<evidence type="ECO:0000256" key="1">
    <source>
        <dbReference type="ARBA" id="ARBA00005820"/>
    </source>
</evidence>
<reference evidence="6 7" key="1">
    <citation type="submission" date="2018-06" db="EMBL/GenBank/DDBJ databases">
        <title>Phytoactinopolyspora halophila sp. nov., a novel halophilic actinomycete isolated from a saline soil in China.</title>
        <authorList>
            <person name="Tang S.-K."/>
        </authorList>
    </citation>
    <scope>NUCLEOTIDE SEQUENCE [LARGE SCALE GENOMIC DNA]</scope>
    <source>
        <strain evidence="6 7">YIM 96934</strain>
    </source>
</reference>
<dbReference type="Gene3D" id="3.40.50.300">
    <property type="entry name" value="P-loop containing nucleotide triphosphate hydrolases"/>
    <property type="match status" value="1"/>
</dbReference>
<feature type="DNA-binding region" description="OmpR/PhoB-type" evidence="3">
    <location>
        <begin position="1"/>
        <end position="96"/>
    </location>
</feature>
<dbReference type="PROSITE" id="PS51755">
    <property type="entry name" value="OMPR_PHOB"/>
    <property type="match status" value="1"/>
</dbReference>
<dbReference type="RefSeq" id="WP_112258991.1">
    <property type="nucleotide sequence ID" value="NZ_QMIG01000015.1"/>
</dbReference>
<feature type="region of interest" description="Disordered" evidence="4">
    <location>
        <begin position="1042"/>
        <end position="1067"/>
    </location>
</feature>
<dbReference type="GO" id="GO:0000160">
    <property type="term" value="P:phosphorelay signal transduction system"/>
    <property type="evidence" value="ECO:0007669"/>
    <property type="project" value="InterPro"/>
</dbReference>
<comment type="similarity">
    <text evidence="1">Belongs to the AfsR/DnrI/RedD regulatory family.</text>
</comment>
<dbReference type="InterPro" id="IPR005158">
    <property type="entry name" value="BTAD"/>
</dbReference>
<dbReference type="GO" id="GO:0006355">
    <property type="term" value="P:regulation of DNA-templated transcription"/>
    <property type="evidence" value="ECO:0007669"/>
    <property type="project" value="InterPro"/>
</dbReference>
<evidence type="ECO:0000256" key="3">
    <source>
        <dbReference type="PROSITE-ProRule" id="PRU01091"/>
    </source>
</evidence>
<evidence type="ECO:0000259" key="5">
    <source>
        <dbReference type="PROSITE" id="PS51755"/>
    </source>
</evidence>
<dbReference type="Gene3D" id="1.10.10.10">
    <property type="entry name" value="Winged helix-like DNA-binding domain superfamily/Winged helix DNA-binding domain"/>
    <property type="match status" value="1"/>
</dbReference>
<protein>
    <submittedName>
        <fullName evidence="6">AfsR/SARP family transcriptional regulator</fullName>
    </submittedName>
</protein>
<dbReference type="EMBL" id="QMIG01000015">
    <property type="protein sequence ID" value="RAW12535.1"/>
    <property type="molecule type" value="Genomic_DNA"/>
</dbReference>
<proteinExistence type="inferred from homology"/>
<dbReference type="SMART" id="SM00382">
    <property type="entry name" value="AAA"/>
    <property type="match status" value="1"/>
</dbReference>
<organism evidence="6 7">
    <name type="scientific">Phytoactinopolyspora halophila</name>
    <dbReference type="NCBI Taxonomy" id="1981511"/>
    <lineage>
        <taxon>Bacteria</taxon>
        <taxon>Bacillati</taxon>
        <taxon>Actinomycetota</taxon>
        <taxon>Actinomycetes</taxon>
        <taxon>Jiangellales</taxon>
        <taxon>Jiangellaceae</taxon>
        <taxon>Phytoactinopolyspora</taxon>
    </lineage>
</organism>
<evidence type="ECO:0000256" key="4">
    <source>
        <dbReference type="SAM" id="MobiDB-lite"/>
    </source>
</evidence>
<keyword evidence="2 3" id="KW-0238">DNA-binding</keyword>
<dbReference type="InterPro" id="IPR001867">
    <property type="entry name" value="OmpR/PhoB-type_DNA-bd"/>
</dbReference>
<sequence>MRFGVLGTLEVHTDRGEPVRVPELKVRVLLADLLAHRGTVVSADRLIEDLWDAQLPANPRTALQARVSQLRRALDDAEPGARELVVSEGPGYALRVRDDAVDADRVAELLQRARDTDDPRQRAALLDDALALWRGPVFADTADAPFARAAVARLDELWLTIHEERAEAHLAAGSPAELTGQLAALVAEHPLRERLRAALMRALYQAGQPNKALETYRDIDTRLRDELGTEPGPELVAVHHAVLTHDPQLRPAHPSSSDEHLALPATLTPLVGRDNDLARVQRALDGRRLVTLVGPGGVGKTRLALAVAHQVADQSADGVRLVELDQVPTGAGEADVAGAISAACGVRSSATSRVRDPEAWADPVSQLINALRGQDMLLVLDNVEHLVDAVAAMVSRLLSAAPGLRVLTTSREPITLPAETVLPVDPLDVDGSDGTDSAAAVELFTARARTADPDAELDPATVRRLCHRLDGIPLALELAAARVRALGVAGLVERLDDRFALLSRGGRDWGPQRQRTLRATLDWSWELLDDAERAVLRRLAPCIGGCTLEAAEDLATGSDVAPDEVADLVARLVDRSWLVSSGQGQPRRFRMLESIAAYAAEALAVAGEERAARDRHLAHYLAVVEQADAGLRGREQRRWLERLDLESANVRAALDHAVATGAADAALRLVDATEWYWFLRGRANVGIRAATTALSAIGDGVEPPKAASVRAWRSGLALWTNTPDVPVQAVPVAAPPRVRWFNAFAHWALDVATSHVQLSELLTEFRASGDEWGTAAALVTRANVALGTDHLDAALRDAELAGAIFTELGDQWGHLQVATCLALVAEIRGDYDEALHLHTTALRMAEDLDLAAETSGLLAALGRFALVVGDFDTAEAHHRRARELARDQGNPGLVDYAEFGLALTLRRRGDLEGAEALLLDWFGRQHGHGKVDGPFSPLPLIELGFVAEQREDGPGALERQRQGHAQAVLSSSPRTMALALEGLAGAHSLLGASTKAAHLLGAADALRRGLGTPLGPGERGDVDRIRSRVQTALGVEAANAAEAEGAAHPSTELAWDHGKPSRLLWPS</sequence>
<dbReference type="InterPro" id="IPR011990">
    <property type="entry name" value="TPR-like_helical_dom_sf"/>
</dbReference>
<dbReference type="Gene3D" id="1.25.40.10">
    <property type="entry name" value="Tetratricopeptide repeat domain"/>
    <property type="match status" value="3"/>
</dbReference>
<dbReference type="Pfam" id="PF03704">
    <property type="entry name" value="BTAD"/>
    <property type="match status" value="1"/>
</dbReference>
<dbReference type="Pfam" id="PF25872">
    <property type="entry name" value="HTH_77"/>
    <property type="match status" value="1"/>
</dbReference>
<dbReference type="SUPFAM" id="SSF46894">
    <property type="entry name" value="C-terminal effector domain of the bipartite response regulators"/>
    <property type="match status" value="1"/>
</dbReference>
<dbReference type="PANTHER" id="PTHR47691:SF3">
    <property type="entry name" value="HTH-TYPE TRANSCRIPTIONAL REGULATOR RV0890C-RELATED"/>
    <property type="match status" value="1"/>
</dbReference>
<dbReference type="SMART" id="SM01043">
    <property type="entry name" value="BTAD"/>
    <property type="match status" value="1"/>
</dbReference>
<dbReference type="Proteomes" id="UP000250462">
    <property type="component" value="Unassembled WGS sequence"/>
</dbReference>
<dbReference type="InterPro" id="IPR041664">
    <property type="entry name" value="AAA_16"/>
</dbReference>